<proteinExistence type="predicted"/>
<feature type="transmembrane region" description="Helical" evidence="1">
    <location>
        <begin position="54"/>
        <end position="74"/>
    </location>
</feature>
<sequence>MRSNVYVMKKINVLLIIIGIIFIGVGFLTFTNLTTVNSVDSHAWTINLNGIKSFQWPAFTGGVLIVIGIIFHIADDGHDKIKIG</sequence>
<reference evidence="2 3" key="1">
    <citation type="submission" date="2016-03" db="EMBL/GenBank/DDBJ databases">
        <title>Complete genome sequence of Pedobacter cryoconitis PAMC 27485.</title>
        <authorList>
            <person name="Lee J."/>
            <person name="Kim O.-S."/>
        </authorList>
    </citation>
    <scope>NUCLEOTIDE SEQUENCE [LARGE SCALE GENOMIC DNA]</scope>
    <source>
        <strain evidence="2 3">PAMC 27485</strain>
    </source>
</reference>
<evidence type="ECO:0000256" key="1">
    <source>
        <dbReference type="SAM" id="Phobius"/>
    </source>
</evidence>
<dbReference type="Proteomes" id="UP000071561">
    <property type="component" value="Chromosome"/>
</dbReference>
<keyword evidence="1" id="KW-0472">Membrane</keyword>
<dbReference type="EMBL" id="CP014504">
    <property type="protein sequence ID" value="AMP98022.1"/>
    <property type="molecule type" value="Genomic_DNA"/>
</dbReference>
<dbReference type="KEGG" id="pcm:AY601_1094"/>
<dbReference type="PATRIC" id="fig|188932.3.peg.1130"/>
<accession>A0A127V9D9</accession>
<organism evidence="2 3">
    <name type="scientific">Pedobacter cryoconitis</name>
    <dbReference type="NCBI Taxonomy" id="188932"/>
    <lineage>
        <taxon>Bacteria</taxon>
        <taxon>Pseudomonadati</taxon>
        <taxon>Bacteroidota</taxon>
        <taxon>Sphingobacteriia</taxon>
        <taxon>Sphingobacteriales</taxon>
        <taxon>Sphingobacteriaceae</taxon>
        <taxon>Pedobacter</taxon>
    </lineage>
</organism>
<feature type="transmembrane region" description="Helical" evidence="1">
    <location>
        <begin position="12"/>
        <end position="34"/>
    </location>
</feature>
<keyword evidence="1" id="KW-0812">Transmembrane</keyword>
<dbReference type="AlphaFoldDB" id="A0A127V9D9"/>
<keyword evidence="1" id="KW-1133">Transmembrane helix</keyword>
<evidence type="ECO:0000313" key="2">
    <source>
        <dbReference type="EMBL" id="AMP98022.1"/>
    </source>
</evidence>
<gene>
    <name evidence="2" type="ORF">AY601_1094</name>
</gene>
<protein>
    <submittedName>
        <fullName evidence="2">Uncharacterized protein</fullName>
    </submittedName>
</protein>
<name>A0A127V9D9_9SPHI</name>
<keyword evidence="3" id="KW-1185">Reference proteome</keyword>
<evidence type="ECO:0000313" key="3">
    <source>
        <dbReference type="Proteomes" id="UP000071561"/>
    </source>
</evidence>